<evidence type="ECO:0000256" key="2">
    <source>
        <dbReference type="SAM" id="SignalP"/>
    </source>
</evidence>
<dbReference type="PROSITE" id="PS51257">
    <property type="entry name" value="PROKAR_LIPOPROTEIN"/>
    <property type="match status" value="1"/>
</dbReference>
<dbReference type="STRING" id="1555112.LIP_3151"/>
<dbReference type="Proteomes" id="UP000065807">
    <property type="component" value="Chromosome"/>
</dbReference>
<gene>
    <name evidence="3" type="ORF">LIP_3151</name>
</gene>
<reference evidence="4" key="2">
    <citation type="journal article" date="2016" name="Int. J. Syst. Evol. Microbiol.">
        <title>Complete genome sequence and cell structure of Limnochorda pilosa, a Gram-negative spore-former within the phylum Firmicutes.</title>
        <authorList>
            <person name="Watanabe M."/>
            <person name="Kojima H."/>
            <person name="Fukui M."/>
        </authorList>
    </citation>
    <scope>NUCLEOTIDE SEQUENCE [LARGE SCALE GENOMIC DNA]</scope>
    <source>
        <strain evidence="4">HC45</strain>
    </source>
</reference>
<feature type="signal peptide" evidence="2">
    <location>
        <begin position="1"/>
        <end position="30"/>
    </location>
</feature>
<evidence type="ECO:0000256" key="1">
    <source>
        <dbReference type="SAM" id="Phobius"/>
    </source>
</evidence>
<feature type="transmembrane region" description="Helical" evidence="1">
    <location>
        <begin position="361"/>
        <end position="378"/>
    </location>
</feature>
<keyword evidence="1" id="KW-1133">Transmembrane helix</keyword>
<dbReference type="InterPro" id="IPR029062">
    <property type="entry name" value="Class_I_gatase-like"/>
</dbReference>
<organism evidence="3 4">
    <name type="scientific">Limnochorda pilosa</name>
    <dbReference type="NCBI Taxonomy" id="1555112"/>
    <lineage>
        <taxon>Bacteria</taxon>
        <taxon>Bacillati</taxon>
        <taxon>Bacillota</taxon>
        <taxon>Limnochordia</taxon>
        <taxon>Limnochordales</taxon>
        <taxon>Limnochordaceae</taxon>
        <taxon>Limnochorda</taxon>
    </lineage>
</organism>
<feature type="chain" id="PRO_5038565855" evidence="2">
    <location>
        <begin position="31"/>
        <end position="644"/>
    </location>
</feature>
<dbReference type="SUPFAM" id="SSF52317">
    <property type="entry name" value="Class I glutamine amidotransferase-like"/>
    <property type="match status" value="1"/>
</dbReference>
<dbReference type="Gene3D" id="3.40.50.880">
    <property type="match status" value="1"/>
</dbReference>
<evidence type="ECO:0000313" key="4">
    <source>
        <dbReference type="Proteomes" id="UP000065807"/>
    </source>
</evidence>
<protein>
    <submittedName>
        <fullName evidence="3">Uncharacterized protein</fullName>
    </submittedName>
</protein>
<feature type="transmembrane region" description="Helical" evidence="1">
    <location>
        <begin position="385"/>
        <end position="405"/>
    </location>
</feature>
<proteinExistence type="predicted"/>
<keyword evidence="1" id="KW-0812">Transmembrane</keyword>
<dbReference type="RefSeq" id="WP_068140119.1">
    <property type="nucleotide sequence ID" value="NZ_AP014924.1"/>
</dbReference>
<dbReference type="EMBL" id="AP014924">
    <property type="protein sequence ID" value="BAS28978.1"/>
    <property type="molecule type" value="Genomic_DNA"/>
</dbReference>
<dbReference type="AlphaFoldDB" id="A0A0K2SPB1"/>
<dbReference type="KEGG" id="lpil:LIP_3151"/>
<reference evidence="4" key="1">
    <citation type="submission" date="2015-07" db="EMBL/GenBank/DDBJ databases">
        <title>Complete genome sequence and phylogenetic analysis of Limnochorda pilosa.</title>
        <authorList>
            <person name="Watanabe M."/>
            <person name="Kojima H."/>
            <person name="Fukui M."/>
        </authorList>
    </citation>
    <scope>NUCLEOTIDE SEQUENCE [LARGE SCALE GENOMIC DNA]</scope>
    <source>
        <strain evidence="4">HC45</strain>
    </source>
</reference>
<name>A0A0K2SPB1_LIMPI</name>
<evidence type="ECO:0000313" key="3">
    <source>
        <dbReference type="EMBL" id="BAS28978.1"/>
    </source>
</evidence>
<dbReference type="OrthoDB" id="137965at2"/>
<keyword evidence="1" id="KW-0472">Membrane</keyword>
<keyword evidence="4" id="KW-1185">Reference proteome</keyword>
<accession>A0A0K2SPB1</accession>
<sequence>MATLARRGARAGLALVVLLWFTACGPPGHADAGATVTQGPLELEADVGLGGVIRPGLPFPLQLHVENRGADVDADLRVLTRRVRLDHPWVQVDELRLPIRLPSGGRFTWNLTLSSEDVVHPVQVEVWPKTGQGAEPLRLEVPLRPLATREPIVALVSRRGLHLPPAEQPAILRDARVVELRRPEVLPHQWDGWLPAQWVVVDDIPLGSLAAPQAEALRLWVLAGGRLLVLPRAASSLPAGWADLLPVTPLGSSLSLEGTTTELGRVPSGATLYLSLPQPGSEELHALAGVPLVARVRMGLGTTGWIGFDLSDPLLDAPLRVALLEAALDGPVRTPPPDPGSGSPLTWRSLRSVPVLPPSPLPLAALLGGYALLAYLTVRLARRRQALLGVALLAALASVVVAGSAPSDPKASAFAAVQVLEASGGWGRGWGAWLLGRADPAPTRLAVNPASWQVGPLDEERRETRTLLTLEADLRGYQWQGPGYLPATVRWPLPLDLHLTAAGGGTWWVENRSRARLEMVLFYDGENLLPLNDLPPGGSLAVDPHDPLLRLARIGIRQSGLAELRRWAVSRLDPGELTAPRTPLVTRALEEGWERLGRQPEPLPVVMALVEPSPLPDGAPPMGPAPVVSLVILRPSAGPRGDGP</sequence>
<keyword evidence="2" id="KW-0732">Signal</keyword>